<comment type="caution">
    <text evidence="2">The sequence shown here is derived from an EMBL/GenBank/DDBJ whole genome shotgun (WGS) entry which is preliminary data.</text>
</comment>
<dbReference type="EMBL" id="AZGD01000050">
    <property type="protein sequence ID" value="KRM19425.1"/>
    <property type="molecule type" value="Genomic_DNA"/>
</dbReference>
<dbReference type="Proteomes" id="UP000051054">
    <property type="component" value="Unassembled WGS sequence"/>
</dbReference>
<sequence length="267" mass="31356">MNFSIDKGWHVLPLGGNTNSAFMGIRKNEQHAVEKIFLKRNTSPFLAALSLEEITPRLMWTKTMISGDTLTAQEWLNGRSVSKDEMVFDKRVKSLLYKVHHSSVLKKMLRQVGGQVKGPTEFLDEYQSDLSEELRNHPTLIQAVFNLKQNLPEFERQQFTVCHGDLNHKNWLLSDTDQLYLVDWESAKIADPASDLSMLMCQYVPRTDWEQWVIQYGIQVDDNLRYRIYWYSVMNLLLEIKEKYQRGRFNEMNQDILKISEYIGIDR</sequence>
<name>A0A0R1WP55_9LACO</name>
<feature type="domain" description="Aminoglycoside phosphotransferase" evidence="1">
    <location>
        <begin position="54"/>
        <end position="219"/>
    </location>
</feature>
<dbReference type="InterPro" id="IPR002575">
    <property type="entry name" value="Aminoglycoside_PTrfase"/>
</dbReference>
<keyword evidence="2" id="KW-0808">Transferase</keyword>
<dbReference type="PANTHER" id="PTHR40086:SF1">
    <property type="entry name" value="CELL CYCLE REGULATOR CCRZ"/>
    <property type="match status" value="1"/>
</dbReference>
<organism evidence="2 3">
    <name type="scientific">Ligilactobacillus hayakitensis DSM 18933 = JCM 14209</name>
    <dbReference type="NCBI Taxonomy" id="1423755"/>
    <lineage>
        <taxon>Bacteria</taxon>
        <taxon>Bacillati</taxon>
        <taxon>Bacillota</taxon>
        <taxon>Bacilli</taxon>
        <taxon>Lactobacillales</taxon>
        <taxon>Lactobacillaceae</taxon>
        <taxon>Ligilactobacillus</taxon>
    </lineage>
</organism>
<proteinExistence type="predicted"/>
<keyword evidence="3" id="KW-1185">Reference proteome</keyword>
<gene>
    <name evidence="2" type="ORF">FC40_GL000111</name>
</gene>
<dbReference type="Pfam" id="PF01636">
    <property type="entry name" value="APH"/>
    <property type="match status" value="1"/>
</dbReference>
<dbReference type="InterPro" id="IPR052077">
    <property type="entry name" value="CcrZ_PhaseVar_Mediator"/>
</dbReference>
<evidence type="ECO:0000259" key="1">
    <source>
        <dbReference type="Pfam" id="PF01636"/>
    </source>
</evidence>
<evidence type="ECO:0000313" key="2">
    <source>
        <dbReference type="EMBL" id="KRM19425.1"/>
    </source>
</evidence>
<dbReference type="AlphaFoldDB" id="A0A0R1WP55"/>
<accession>A0A0R1WP55</accession>
<dbReference type="RefSeq" id="WP_025022339.1">
    <property type="nucleotide sequence ID" value="NZ_AZGD01000050.1"/>
</dbReference>
<reference evidence="2 3" key="1">
    <citation type="journal article" date="2015" name="Genome Announc.">
        <title>Expanding the biotechnology potential of lactobacilli through comparative genomics of 213 strains and associated genera.</title>
        <authorList>
            <person name="Sun Z."/>
            <person name="Harris H.M."/>
            <person name="McCann A."/>
            <person name="Guo C."/>
            <person name="Argimon S."/>
            <person name="Zhang W."/>
            <person name="Yang X."/>
            <person name="Jeffery I.B."/>
            <person name="Cooney J.C."/>
            <person name="Kagawa T.F."/>
            <person name="Liu W."/>
            <person name="Song Y."/>
            <person name="Salvetti E."/>
            <person name="Wrobel A."/>
            <person name="Rasinkangas P."/>
            <person name="Parkhill J."/>
            <person name="Rea M.C."/>
            <person name="O'Sullivan O."/>
            <person name="Ritari J."/>
            <person name="Douillard F.P."/>
            <person name="Paul Ross R."/>
            <person name="Yang R."/>
            <person name="Briner A.E."/>
            <person name="Felis G.E."/>
            <person name="de Vos W.M."/>
            <person name="Barrangou R."/>
            <person name="Klaenhammer T.R."/>
            <person name="Caufield P.W."/>
            <person name="Cui Y."/>
            <person name="Zhang H."/>
            <person name="O'Toole P.W."/>
        </authorList>
    </citation>
    <scope>NUCLEOTIDE SEQUENCE [LARGE SCALE GENOMIC DNA]</scope>
    <source>
        <strain evidence="2 3">DSM 18933</strain>
    </source>
</reference>
<dbReference type="PANTHER" id="PTHR40086">
    <property type="entry name" value="PHOSPHOTRANSFERASE YTMP-RELATED"/>
    <property type="match status" value="1"/>
</dbReference>
<dbReference type="SUPFAM" id="SSF56112">
    <property type="entry name" value="Protein kinase-like (PK-like)"/>
    <property type="match status" value="1"/>
</dbReference>
<dbReference type="PATRIC" id="fig|1423755.3.peg.122"/>
<evidence type="ECO:0000313" key="3">
    <source>
        <dbReference type="Proteomes" id="UP000051054"/>
    </source>
</evidence>
<protein>
    <submittedName>
        <fullName evidence="2">Phosphotransferase family protein</fullName>
    </submittedName>
</protein>
<dbReference type="OrthoDB" id="3171511at2"/>
<dbReference type="STRING" id="1423755.FC40_GL000111"/>
<dbReference type="Gene3D" id="3.90.1200.10">
    <property type="match status" value="1"/>
</dbReference>
<dbReference type="GO" id="GO:0016740">
    <property type="term" value="F:transferase activity"/>
    <property type="evidence" value="ECO:0007669"/>
    <property type="project" value="UniProtKB-KW"/>
</dbReference>
<dbReference type="InterPro" id="IPR011009">
    <property type="entry name" value="Kinase-like_dom_sf"/>
</dbReference>
<dbReference type="eggNOG" id="COG0510">
    <property type="taxonomic scope" value="Bacteria"/>
</dbReference>